<organism evidence="1">
    <name type="scientific">marine sediment metagenome</name>
    <dbReference type="NCBI Taxonomy" id="412755"/>
    <lineage>
        <taxon>unclassified sequences</taxon>
        <taxon>metagenomes</taxon>
        <taxon>ecological metagenomes</taxon>
    </lineage>
</organism>
<reference evidence="1" key="1">
    <citation type="journal article" date="2015" name="Nature">
        <title>Complex archaea that bridge the gap between prokaryotes and eukaryotes.</title>
        <authorList>
            <person name="Spang A."/>
            <person name="Saw J.H."/>
            <person name="Jorgensen S.L."/>
            <person name="Zaremba-Niedzwiedzka K."/>
            <person name="Martijn J."/>
            <person name="Lind A.E."/>
            <person name="van Eijk R."/>
            <person name="Schleper C."/>
            <person name="Guy L."/>
            <person name="Ettema T.J."/>
        </authorList>
    </citation>
    <scope>NUCLEOTIDE SEQUENCE</scope>
</reference>
<sequence length="101" mass="11457">MRVVGKRLWFEYHCWESPKSSDAQLWYRSHQQVRVLRMTERGGPWATPELRGENGEPRVYAVRFDDGHIGAAFEDELMIAQASFYCDDPPAAPQASALTGG</sequence>
<evidence type="ECO:0000313" key="1">
    <source>
        <dbReference type="EMBL" id="KKL81850.1"/>
    </source>
</evidence>
<comment type="caution">
    <text evidence="1">The sequence shown here is derived from an EMBL/GenBank/DDBJ whole genome shotgun (WGS) entry which is preliminary data.</text>
</comment>
<dbReference type="EMBL" id="LAZR01022446">
    <property type="protein sequence ID" value="KKL81850.1"/>
    <property type="molecule type" value="Genomic_DNA"/>
</dbReference>
<gene>
    <name evidence="1" type="ORF">LCGC14_1990690</name>
</gene>
<dbReference type="AlphaFoldDB" id="A0A0F9HJJ1"/>
<accession>A0A0F9HJJ1</accession>
<proteinExistence type="predicted"/>
<name>A0A0F9HJJ1_9ZZZZ</name>
<protein>
    <submittedName>
        <fullName evidence="1">Uncharacterized protein</fullName>
    </submittedName>
</protein>